<sequence length="128" mass="14466">MSTFGKVLKYDSTKKICKKLSGDGKGTIEWYTNMANELGQILISVLTCEESVNKMRPMAEVLMERYRRAGEAPPELMYVDCGCCQVHGVSSVTIRRYFTSHAKRPRSDTYKWCTVGATCFDTVKTRSS</sequence>
<dbReference type="PANTHER" id="PTHR47773:SF1">
    <property type="entry name" value="C2H2-TYPE DOMAIN-CONTAINING PROTEIN"/>
    <property type="match status" value="1"/>
</dbReference>
<evidence type="ECO:0000313" key="2">
    <source>
        <dbReference type="Proteomes" id="UP001558613"/>
    </source>
</evidence>
<evidence type="ECO:0000313" key="1">
    <source>
        <dbReference type="EMBL" id="KAL1271655.1"/>
    </source>
</evidence>
<name>A0ABR3N3Z5_9TELE</name>
<dbReference type="PANTHER" id="PTHR47773">
    <property type="entry name" value="SI:DKEY-9I5.2-RELATED"/>
    <property type="match status" value="1"/>
</dbReference>
<gene>
    <name evidence="1" type="ORF">QQF64_030671</name>
</gene>
<protein>
    <submittedName>
        <fullName evidence="1">Uncharacterized protein</fullName>
    </submittedName>
</protein>
<proteinExistence type="predicted"/>
<accession>A0ABR3N3Z5</accession>
<keyword evidence="2" id="KW-1185">Reference proteome</keyword>
<dbReference type="Proteomes" id="UP001558613">
    <property type="component" value="Unassembled WGS sequence"/>
</dbReference>
<comment type="caution">
    <text evidence="1">The sequence shown here is derived from an EMBL/GenBank/DDBJ whole genome shotgun (WGS) entry which is preliminary data.</text>
</comment>
<reference evidence="1 2" key="1">
    <citation type="submission" date="2023-09" db="EMBL/GenBank/DDBJ databases">
        <authorList>
            <person name="Wang M."/>
        </authorList>
    </citation>
    <scope>NUCLEOTIDE SEQUENCE [LARGE SCALE GENOMIC DNA]</scope>
    <source>
        <strain evidence="1">GT-2023</strain>
        <tissue evidence="1">Liver</tissue>
    </source>
</reference>
<dbReference type="EMBL" id="JAYMGO010000007">
    <property type="protein sequence ID" value="KAL1271655.1"/>
    <property type="molecule type" value="Genomic_DNA"/>
</dbReference>
<organism evidence="1 2">
    <name type="scientific">Cirrhinus molitorella</name>
    <name type="common">mud carp</name>
    <dbReference type="NCBI Taxonomy" id="172907"/>
    <lineage>
        <taxon>Eukaryota</taxon>
        <taxon>Metazoa</taxon>
        <taxon>Chordata</taxon>
        <taxon>Craniata</taxon>
        <taxon>Vertebrata</taxon>
        <taxon>Euteleostomi</taxon>
        <taxon>Actinopterygii</taxon>
        <taxon>Neopterygii</taxon>
        <taxon>Teleostei</taxon>
        <taxon>Ostariophysi</taxon>
        <taxon>Cypriniformes</taxon>
        <taxon>Cyprinidae</taxon>
        <taxon>Labeoninae</taxon>
        <taxon>Labeonini</taxon>
        <taxon>Cirrhinus</taxon>
    </lineage>
</organism>